<dbReference type="Pfam" id="PF13359">
    <property type="entry name" value="DDE_Tnp_4"/>
    <property type="match status" value="1"/>
</dbReference>
<sequence length="155" mass="18117">MPIWKQIAIVLCHFANEVALLDLEQKRIKWLQGAQLTIVIQEFEYGISGLEHNLPNVISAMDGLHILIHPLIKNRSVHDACMFYWLSLYYEISYNHEQWVPGGSYIITNSAYPLKTYLIKPFPDHNALTSHERRFNKKLFSIRMIIERAFGYLKG</sequence>
<feature type="non-terminal residue" evidence="4">
    <location>
        <position position="155"/>
    </location>
</feature>
<dbReference type="Proteomes" id="UP000789759">
    <property type="component" value="Unassembled WGS sequence"/>
</dbReference>
<keyword evidence="5" id="KW-1185">Reference proteome</keyword>
<comment type="cofactor">
    <cofactor evidence="1">
        <name>a divalent metal cation</name>
        <dbReference type="ChEBI" id="CHEBI:60240"/>
    </cofactor>
</comment>
<name>A0A9N8WJA7_9GLOM</name>
<reference evidence="4" key="1">
    <citation type="submission" date="2021-06" db="EMBL/GenBank/DDBJ databases">
        <authorList>
            <person name="Kallberg Y."/>
            <person name="Tangrot J."/>
            <person name="Rosling A."/>
        </authorList>
    </citation>
    <scope>NUCLEOTIDE SEQUENCE</scope>
    <source>
        <strain evidence="4">FL966</strain>
    </source>
</reference>
<proteinExistence type="predicted"/>
<protein>
    <submittedName>
        <fullName evidence="4">23384_t:CDS:1</fullName>
    </submittedName>
</protein>
<dbReference type="GO" id="GO:0046872">
    <property type="term" value="F:metal ion binding"/>
    <property type="evidence" value="ECO:0007669"/>
    <property type="project" value="UniProtKB-KW"/>
</dbReference>
<accession>A0A9N8WJA7</accession>
<organism evidence="4 5">
    <name type="scientific">Cetraspora pellucida</name>
    <dbReference type="NCBI Taxonomy" id="1433469"/>
    <lineage>
        <taxon>Eukaryota</taxon>
        <taxon>Fungi</taxon>
        <taxon>Fungi incertae sedis</taxon>
        <taxon>Mucoromycota</taxon>
        <taxon>Glomeromycotina</taxon>
        <taxon>Glomeromycetes</taxon>
        <taxon>Diversisporales</taxon>
        <taxon>Gigasporaceae</taxon>
        <taxon>Cetraspora</taxon>
    </lineage>
</organism>
<feature type="domain" description="DDE Tnp4" evidence="3">
    <location>
        <begin position="76"/>
        <end position="154"/>
    </location>
</feature>
<evidence type="ECO:0000313" key="4">
    <source>
        <dbReference type="EMBL" id="CAG8490986.1"/>
    </source>
</evidence>
<evidence type="ECO:0000259" key="3">
    <source>
        <dbReference type="Pfam" id="PF13359"/>
    </source>
</evidence>
<dbReference type="EMBL" id="CAJVQA010000796">
    <property type="protein sequence ID" value="CAG8490986.1"/>
    <property type="molecule type" value="Genomic_DNA"/>
</dbReference>
<keyword evidence="2" id="KW-0479">Metal-binding</keyword>
<evidence type="ECO:0000256" key="2">
    <source>
        <dbReference type="ARBA" id="ARBA00022723"/>
    </source>
</evidence>
<comment type="caution">
    <text evidence="4">The sequence shown here is derived from an EMBL/GenBank/DDBJ whole genome shotgun (WGS) entry which is preliminary data.</text>
</comment>
<gene>
    <name evidence="4" type="ORF">CPELLU_LOCUS1979</name>
</gene>
<evidence type="ECO:0000313" key="5">
    <source>
        <dbReference type="Proteomes" id="UP000789759"/>
    </source>
</evidence>
<dbReference type="OrthoDB" id="2445244at2759"/>
<dbReference type="AlphaFoldDB" id="A0A9N8WJA7"/>
<evidence type="ECO:0000256" key="1">
    <source>
        <dbReference type="ARBA" id="ARBA00001968"/>
    </source>
</evidence>
<dbReference type="InterPro" id="IPR027806">
    <property type="entry name" value="HARBI1_dom"/>
</dbReference>